<comment type="caution">
    <text evidence="3">The sequence shown here is derived from an EMBL/GenBank/DDBJ whole genome shotgun (WGS) entry which is preliminary data.</text>
</comment>
<name>A0A917WK78_9ACTN</name>
<protein>
    <recommendedName>
        <fullName evidence="5">DUF4232 domain-containing protein</fullName>
    </recommendedName>
</protein>
<feature type="compositionally biased region" description="Basic and acidic residues" evidence="1">
    <location>
        <begin position="84"/>
        <end position="98"/>
    </location>
</feature>
<dbReference type="Proteomes" id="UP000642070">
    <property type="component" value="Unassembled WGS sequence"/>
</dbReference>
<reference evidence="3" key="2">
    <citation type="submission" date="2020-09" db="EMBL/GenBank/DDBJ databases">
        <authorList>
            <person name="Sun Q."/>
            <person name="Ohkuma M."/>
        </authorList>
    </citation>
    <scope>NUCLEOTIDE SEQUENCE</scope>
    <source>
        <strain evidence="3">JCM 19831</strain>
    </source>
</reference>
<dbReference type="AlphaFoldDB" id="A0A917WK78"/>
<evidence type="ECO:0000313" key="3">
    <source>
        <dbReference type="EMBL" id="GGM12004.1"/>
    </source>
</evidence>
<evidence type="ECO:0000256" key="1">
    <source>
        <dbReference type="SAM" id="MobiDB-lite"/>
    </source>
</evidence>
<evidence type="ECO:0000256" key="2">
    <source>
        <dbReference type="SAM" id="Phobius"/>
    </source>
</evidence>
<evidence type="ECO:0000313" key="4">
    <source>
        <dbReference type="Proteomes" id="UP000642070"/>
    </source>
</evidence>
<keyword evidence="4" id="KW-1185">Reference proteome</keyword>
<feature type="transmembrane region" description="Helical" evidence="2">
    <location>
        <begin position="43"/>
        <end position="63"/>
    </location>
</feature>
<keyword evidence="2" id="KW-0472">Membrane</keyword>
<sequence>MDIEQLVRQELADGRHTPEGWAEPVQRVQAGVRRRRRRRYTMTLSATAVVIVLVGAALVRPLANDAPPAQTVFEWTAEPATLPELDRRDPRPDARPCTDDALGNQPWHERTGDTLTVLVANHRIERCTIPGTSAIIATEIATGVPVTLRGSLPLRHAFDQAPATIDPGEPARIDVQVESCPTPLYRDPRIVAGGREVPVDLGPGCGYSASPWYVQAPLINTPLTVTMSVPGTVRRGTTLVYDVTVRNAFPRAFSLQPCPAYQQTLAGLKSTYRLNCAAKSVPRHGALTFRMRFEVPASAALGRTTLTWMAVVADGRVAIADLSNGGVPVEIIE</sequence>
<dbReference type="RefSeq" id="WP_190248620.1">
    <property type="nucleotide sequence ID" value="NZ_BMPI01000004.1"/>
</dbReference>
<accession>A0A917WK78</accession>
<keyword evidence="2" id="KW-1133">Transmembrane helix</keyword>
<evidence type="ECO:0008006" key="5">
    <source>
        <dbReference type="Google" id="ProtNLM"/>
    </source>
</evidence>
<keyword evidence="2" id="KW-0812">Transmembrane</keyword>
<organism evidence="3 4">
    <name type="scientific">Dactylosporangium sucinum</name>
    <dbReference type="NCBI Taxonomy" id="1424081"/>
    <lineage>
        <taxon>Bacteria</taxon>
        <taxon>Bacillati</taxon>
        <taxon>Actinomycetota</taxon>
        <taxon>Actinomycetes</taxon>
        <taxon>Micromonosporales</taxon>
        <taxon>Micromonosporaceae</taxon>
        <taxon>Dactylosporangium</taxon>
    </lineage>
</organism>
<proteinExistence type="predicted"/>
<gene>
    <name evidence="3" type="ORF">GCM10007977_011460</name>
</gene>
<feature type="region of interest" description="Disordered" evidence="1">
    <location>
        <begin position="81"/>
        <end position="108"/>
    </location>
</feature>
<reference evidence="3" key="1">
    <citation type="journal article" date="2014" name="Int. J. Syst. Evol. Microbiol.">
        <title>Complete genome sequence of Corynebacterium casei LMG S-19264T (=DSM 44701T), isolated from a smear-ripened cheese.</title>
        <authorList>
            <consortium name="US DOE Joint Genome Institute (JGI-PGF)"/>
            <person name="Walter F."/>
            <person name="Albersmeier A."/>
            <person name="Kalinowski J."/>
            <person name="Ruckert C."/>
        </authorList>
    </citation>
    <scope>NUCLEOTIDE SEQUENCE</scope>
    <source>
        <strain evidence="3">JCM 19831</strain>
    </source>
</reference>
<dbReference type="EMBL" id="BMPI01000004">
    <property type="protein sequence ID" value="GGM12004.1"/>
    <property type="molecule type" value="Genomic_DNA"/>
</dbReference>